<comment type="caution">
    <text evidence="3">The sequence shown here is derived from an EMBL/GenBank/DDBJ whole genome shotgun (WGS) entry which is preliminary data.</text>
</comment>
<reference evidence="3" key="1">
    <citation type="submission" date="2022-02" db="EMBL/GenBank/DDBJ databases">
        <title>Atlantic sturgeon de novo genome assembly.</title>
        <authorList>
            <person name="Stock M."/>
            <person name="Klopp C."/>
            <person name="Guiguen Y."/>
            <person name="Cabau C."/>
            <person name="Parinello H."/>
            <person name="Santidrian Yebra-Pimentel E."/>
            <person name="Kuhl H."/>
            <person name="Dirks R.P."/>
            <person name="Guessner J."/>
            <person name="Wuertz S."/>
            <person name="Du K."/>
            <person name="Schartl M."/>
        </authorList>
    </citation>
    <scope>NUCLEOTIDE SEQUENCE</scope>
    <source>
        <strain evidence="3">STURGEONOMICS-FGT-2020</strain>
        <tissue evidence="3">Whole blood</tissue>
    </source>
</reference>
<keyword evidence="2" id="KW-0812">Transmembrane</keyword>
<keyword evidence="4" id="KW-1185">Reference proteome</keyword>
<feature type="compositionally biased region" description="Polar residues" evidence="1">
    <location>
        <begin position="293"/>
        <end position="333"/>
    </location>
</feature>
<evidence type="ECO:0000313" key="3">
    <source>
        <dbReference type="EMBL" id="KAK1155184.1"/>
    </source>
</evidence>
<accession>A0AAD8CQA4</accession>
<proteinExistence type="predicted"/>
<feature type="compositionally biased region" description="Basic and acidic residues" evidence="1">
    <location>
        <begin position="14"/>
        <end position="23"/>
    </location>
</feature>
<feature type="region of interest" description="Disordered" evidence="1">
    <location>
        <begin position="109"/>
        <end position="163"/>
    </location>
</feature>
<evidence type="ECO:0000256" key="2">
    <source>
        <dbReference type="SAM" id="Phobius"/>
    </source>
</evidence>
<feature type="region of interest" description="Disordered" evidence="1">
    <location>
        <begin position="12"/>
        <end position="35"/>
    </location>
</feature>
<protein>
    <submittedName>
        <fullName evidence="3">Uncharacterized protein</fullName>
    </submittedName>
</protein>
<feature type="region of interest" description="Disordered" evidence="1">
    <location>
        <begin position="385"/>
        <end position="419"/>
    </location>
</feature>
<dbReference type="AlphaFoldDB" id="A0AAD8CQA4"/>
<gene>
    <name evidence="3" type="ORF">AOXY_G27586</name>
</gene>
<keyword evidence="2" id="KW-0472">Membrane</keyword>
<feature type="compositionally biased region" description="Basic residues" evidence="1">
    <location>
        <begin position="143"/>
        <end position="160"/>
    </location>
</feature>
<sequence length="419" mass="45191">MAVIDILIPAVGENPHDAKHPTEETGIPEEGTSGTKTPIQESGIPGEHCVSDQLEKKFLQSPLSSTLDCLQVIQDKTNGSPPIQPLARNSVHSDEAPNALDLIADHQLEDPAQERDPTLDTENTTSTPNEEDGGALTLDGEKKKNRRQKKSKAKKMKKNKPSPAIASSVHCWDITKVENLRPWWKIGLLVVILLCMHSSADAINIPASVCTGQTAALDLNTEGPVKGPYTVYKGIFRKSKVVYSNEIVSNCPPRPYVIPDDQSYLFCNSDNGTALLLVSNVTLEHNSKFTVEYTTQDDNPGSKETSLQVNSTECPSKTTNQDSHNDTNTQSNLGEGPNIPVLCGSIAGGVALFIAFALAGYCLIKRRNKDGEQNTIELHQVDACSRSAEDGQQAVTGNGYQPIASRDAEGSAENRPAAV</sequence>
<name>A0AAD8CQA4_ACIOX</name>
<feature type="compositionally biased region" description="Basic and acidic residues" evidence="1">
    <location>
        <begin position="109"/>
        <end position="118"/>
    </location>
</feature>
<keyword evidence="2" id="KW-1133">Transmembrane helix</keyword>
<feature type="transmembrane region" description="Helical" evidence="2">
    <location>
        <begin position="339"/>
        <end position="364"/>
    </location>
</feature>
<organism evidence="3 4">
    <name type="scientific">Acipenser oxyrinchus oxyrinchus</name>
    <dbReference type="NCBI Taxonomy" id="40147"/>
    <lineage>
        <taxon>Eukaryota</taxon>
        <taxon>Metazoa</taxon>
        <taxon>Chordata</taxon>
        <taxon>Craniata</taxon>
        <taxon>Vertebrata</taxon>
        <taxon>Euteleostomi</taxon>
        <taxon>Actinopterygii</taxon>
        <taxon>Chondrostei</taxon>
        <taxon>Acipenseriformes</taxon>
        <taxon>Acipenseridae</taxon>
        <taxon>Acipenser</taxon>
    </lineage>
</organism>
<dbReference type="Proteomes" id="UP001230051">
    <property type="component" value="Unassembled WGS sequence"/>
</dbReference>
<evidence type="ECO:0000313" key="4">
    <source>
        <dbReference type="Proteomes" id="UP001230051"/>
    </source>
</evidence>
<feature type="region of interest" description="Disordered" evidence="1">
    <location>
        <begin position="293"/>
        <end position="335"/>
    </location>
</feature>
<evidence type="ECO:0000256" key="1">
    <source>
        <dbReference type="SAM" id="MobiDB-lite"/>
    </source>
</evidence>
<dbReference type="EMBL" id="JAGXEW010000032">
    <property type="protein sequence ID" value="KAK1155184.1"/>
    <property type="molecule type" value="Genomic_DNA"/>
</dbReference>
<feature type="compositionally biased region" description="Low complexity" evidence="1">
    <location>
        <begin position="24"/>
        <end position="35"/>
    </location>
</feature>